<evidence type="ECO:0000256" key="1">
    <source>
        <dbReference type="ARBA" id="ARBA00004834"/>
    </source>
</evidence>
<gene>
    <name evidence="6" type="ORF">JR316_005148</name>
</gene>
<comment type="caution">
    <text evidence="6">The sequence shown here is derived from an EMBL/GenBank/DDBJ whole genome shotgun (WGS) entry which is preliminary data.</text>
</comment>
<dbReference type="Pfam" id="PF04616">
    <property type="entry name" value="Glyco_hydro_43"/>
    <property type="match status" value="1"/>
</dbReference>
<evidence type="ECO:0000256" key="5">
    <source>
        <dbReference type="ARBA" id="ARBA00042202"/>
    </source>
</evidence>
<sequence>MSLSSSTGKLSSNTVTALAQRTANNGAIEASVIFKNGNFYYLFTSWDNCCQGVNSTYNIRVGRSTKATGGFVDQAGVALTSGGGTLVLGSHDKIIGPGGQDLMVDNDGPILVYHYYTPSGSFVSN</sequence>
<dbReference type="PANTHER" id="PTHR43301">
    <property type="entry name" value="ARABINAN ENDO-1,5-ALPHA-L-ARABINOSIDASE"/>
    <property type="match status" value="1"/>
</dbReference>
<dbReference type="SUPFAM" id="SSF75005">
    <property type="entry name" value="Arabinanase/levansucrase/invertase"/>
    <property type="match status" value="1"/>
</dbReference>
<keyword evidence="3" id="KW-0378">Hydrolase</keyword>
<accession>A0A8H7Y1K4</accession>
<dbReference type="AlphaFoldDB" id="A0A8H7Y1K4"/>
<comment type="similarity">
    <text evidence="2">Belongs to the glycosyl hydrolase 43 family.</text>
</comment>
<dbReference type="GO" id="GO:0005975">
    <property type="term" value="P:carbohydrate metabolic process"/>
    <property type="evidence" value="ECO:0007669"/>
    <property type="project" value="InterPro"/>
</dbReference>
<dbReference type="InterPro" id="IPR050727">
    <property type="entry name" value="GH43_arabinanases"/>
</dbReference>
<dbReference type="GO" id="GO:0004553">
    <property type="term" value="F:hydrolase activity, hydrolyzing O-glycosyl compounds"/>
    <property type="evidence" value="ECO:0007669"/>
    <property type="project" value="InterPro"/>
</dbReference>
<proteinExistence type="inferred from homology"/>
<protein>
    <recommendedName>
        <fullName evidence="5">Endo-1,5-alpha-L-arabinanase A</fullName>
    </recommendedName>
</protein>
<dbReference type="PANTHER" id="PTHR43301:SF3">
    <property type="entry name" value="ARABINAN ENDO-1,5-ALPHA-L-ARABINOSIDASE A-RELATED"/>
    <property type="match status" value="1"/>
</dbReference>
<dbReference type="Gene3D" id="2.115.10.20">
    <property type="entry name" value="Glycosyl hydrolase domain, family 43"/>
    <property type="match status" value="1"/>
</dbReference>
<organism evidence="6">
    <name type="scientific">Psilocybe cubensis</name>
    <name type="common">Psychedelic mushroom</name>
    <name type="synonym">Stropharia cubensis</name>
    <dbReference type="NCBI Taxonomy" id="181762"/>
    <lineage>
        <taxon>Eukaryota</taxon>
        <taxon>Fungi</taxon>
        <taxon>Dikarya</taxon>
        <taxon>Basidiomycota</taxon>
        <taxon>Agaricomycotina</taxon>
        <taxon>Agaricomycetes</taxon>
        <taxon>Agaricomycetidae</taxon>
        <taxon>Agaricales</taxon>
        <taxon>Agaricineae</taxon>
        <taxon>Strophariaceae</taxon>
        <taxon>Psilocybe</taxon>
    </lineage>
</organism>
<evidence type="ECO:0000313" key="6">
    <source>
        <dbReference type="EMBL" id="KAG5170757.1"/>
    </source>
</evidence>
<dbReference type="EMBL" id="JAFIQS010000004">
    <property type="protein sequence ID" value="KAG5170757.1"/>
    <property type="molecule type" value="Genomic_DNA"/>
</dbReference>
<evidence type="ECO:0000256" key="3">
    <source>
        <dbReference type="ARBA" id="ARBA00022801"/>
    </source>
</evidence>
<dbReference type="InterPro" id="IPR023296">
    <property type="entry name" value="Glyco_hydro_beta-prop_sf"/>
</dbReference>
<evidence type="ECO:0000256" key="2">
    <source>
        <dbReference type="ARBA" id="ARBA00009865"/>
    </source>
</evidence>
<reference evidence="6" key="1">
    <citation type="submission" date="2021-02" db="EMBL/GenBank/DDBJ databases">
        <title>Psilocybe cubensis genome.</title>
        <authorList>
            <person name="Mckernan K.J."/>
            <person name="Crawford S."/>
            <person name="Trippe A."/>
            <person name="Kane L.T."/>
            <person name="Mclaughlin S."/>
        </authorList>
    </citation>
    <scope>NUCLEOTIDE SEQUENCE [LARGE SCALE GENOMIC DNA]</scope>
    <source>
        <strain evidence="6">MGC-MH-2018</strain>
    </source>
</reference>
<dbReference type="InterPro" id="IPR006710">
    <property type="entry name" value="Glyco_hydro_43"/>
</dbReference>
<comment type="pathway">
    <text evidence="1">Glycan metabolism; L-arabinan degradation.</text>
</comment>
<evidence type="ECO:0000256" key="4">
    <source>
        <dbReference type="ARBA" id="ARBA00023295"/>
    </source>
</evidence>
<keyword evidence="4" id="KW-0326">Glycosidase</keyword>
<name>A0A8H7Y1K4_PSICU</name>